<sequence>MADVEGRAAGRRPLRVPAAAAAAVALLVALALGVAACASASAAAGSGAGGVMPGAPGPVPGWRLAKAAISDCSASSEADSAVATADELLEGLSFAAGNPFFLNVRAALESPVRLPLPTDQWVEKAEWTYDDAGRVKTAKLYKSSNDLSAVTLSYDGHGSVSKVVGAVTADRGDGAGATQRDFEASFVNEALGSGVYGANKATVVHDDVTANDTVLFTYDKDKNLVSVASSGAHPWNVAVEYVTAFKVPRLIRLSRDGEDGGVLLAPTYDGSQRLVALATGTWSGGETTLDGPVYEVQYAGGRVSRVRCYQDDQQVSYRDFAYDEAGNLTSIRAYRNGGVQLYHIAFTWERA</sequence>
<dbReference type="RefSeq" id="WP_242163033.1">
    <property type="nucleotide sequence ID" value="NZ_JAJMLW010000001.1"/>
</dbReference>
<dbReference type="Gene3D" id="2.180.10.10">
    <property type="entry name" value="RHS repeat-associated core"/>
    <property type="match status" value="1"/>
</dbReference>
<accession>A0ABS9WE61</accession>
<proteinExistence type="predicted"/>
<protein>
    <recommendedName>
        <fullName evidence="3">RHS repeat protein</fullName>
    </recommendedName>
</protein>
<gene>
    <name evidence="1" type="ORF">LPT13_02180</name>
</gene>
<evidence type="ECO:0008006" key="3">
    <source>
        <dbReference type="Google" id="ProtNLM"/>
    </source>
</evidence>
<dbReference type="Proteomes" id="UP001430755">
    <property type="component" value="Unassembled WGS sequence"/>
</dbReference>
<reference evidence="1" key="1">
    <citation type="submission" date="2021-11" db="EMBL/GenBank/DDBJ databases">
        <title>A Novel Adlercreutzia Species, isolated from a Allomyrina dichotoma larva feces.</title>
        <authorList>
            <person name="Suh M.K."/>
        </authorList>
    </citation>
    <scope>NUCLEOTIDE SEQUENCE</scope>
    <source>
        <strain evidence="1">JBNU-10</strain>
    </source>
</reference>
<evidence type="ECO:0000313" key="2">
    <source>
        <dbReference type="Proteomes" id="UP001430755"/>
    </source>
</evidence>
<dbReference type="EMBL" id="JAJMLW010000001">
    <property type="protein sequence ID" value="MCI2241159.1"/>
    <property type="molecule type" value="Genomic_DNA"/>
</dbReference>
<keyword evidence="2" id="KW-1185">Reference proteome</keyword>
<evidence type="ECO:0000313" key="1">
    <source>
        <dbReference type="EMBL" id="MCI2241159.1"/>
    </source>
</evidence>
<organism evidence="1 2">
    <name type="scientific">Adlercreutzia faecimuris</name>
    <dbReference type="NCBI Taxonomy" id="2897341"/>
    <lineage>
        <taxon>Bacteria</taxon>
        <taxon>Bacillati</taxon>
        <taxon>Actinomycetota</taxon>
        <taxon>Coriobacteriia</taxon>
        <taxon>Eggerthellales</taxon>
        <taxon>Eggerthellaceae</taxon>
        <taxon>Adlercreutzia</taxon>
    </lineage>
</organism>
<comment type="caution">
    <text evidence="1">The sequence shown here is derived from an EMBL/GenBank/DDBJ whole genome shotgun (WGS) entry which is preliminary data.</text>
</comment>
<name>A0ABS9WE61_9ACTN</name>